<dbReference type="SUPFAM" id="SSF101941">
    <property type="entry name" value="NAC domain"/>
    <property type="match status" value="1"/>
</dbReference>
<evidence type="ECO:0000256" key="2">
    <source>
        <dbReference type="ARBA" id="ARBA00023125"/>
    </source>
</evidence>
<dbReference type="InterPro" id="IPR036093">
    <property type="entry name" value="NAC_dom_sf"/>
</dbReference>
<evidence type="ECO:0000313" key="8">
    <source>
        <dbReference type="Proteomes" id="UP000030645"/>
    </source>
</evidence>
<feature type="region of interest" description="Disordered" evidence="5">
    <location>
        <begin position="99"/>
        <end position="183"/>
    </location>
</feature>
<dbReference type="STRING" id="981085.W9RGM0"/>
<dbReference type="GO" id="GO:0003677">
    <property type="term" value="F:DNA binding"/>
    <property type="evidence" value="ECO:0007669"/>
    <property type="project" value="UniProtKB-KW"/>
</dbReference>
<evidence type="ECO:0000313" key="7">
    <source>
        <dbReference type="EMBL" id="EXB90178.1"/>
    </source>
</evidence>
<sequence>MENSHRRSESEATLVKLPVGYRFLPTDEELMAFYLRNRILDLPLPVTYIRDIDCKDLYGSPPSNIERRGMGVGQNEKRRILQELRFVIATCIMAAGHLSPRANPPCRHREGRGSSQDLPTRRPIEEEADLVGPCKSEKLHAGSVRTDDGTERCCEGMGGGEREKDERDEERETEREKEDEERE</sequence>
<organism evidence="7 8">
    <name type="scientific">Morus notabilis</name>
    <dbReference type="NCBI Taxonomy" id="981085"/>
    <lineage>
        <taxon>Eukaryota</taxon>
        <taxon>Viridiplantae</taxon>
        <taxon>Streptophyta</taxon>
        <taxon>Embryophyta</taxon>
        <taxon>Tracheophyta</taxon>
        <taxon>Spermatophyta</taxon>
        <taxon>Magnoliopsida</taxon>
        <taxon>eudicotyledons</taxon>
        <taxon>Gunneridae</taxon>
        <taxon>Pentapetalae</taxon>
        <taxon>rosids</taxon>
        <taxon>fabids</taxon>
        <taxon>Rosales</taxon>
        <taxon>Moraceae</taxon>
        <taxon>Moreae</taxon>
        <taxon>Morus</taxon>
    </lineage>
</organism>
<accession>W9RGM0</accession>
<gene>
    <name evidence="7" type="ORF">L484_015472</name>
</gene>
<keyword evidence="4" id="KW-0539">Nucleus</keyword>
<evidence type="ECO:0000256" key="5">
    <source>
        <dbReference type="SAM" id="MobiDB-lite"/>
    </source>
</evidence>
<keyword evidence="1" id="KW-0805">Transcription regulation</keyword>
<dbReference type="Pfam" id="PF02365">
    <property type="entry name" value="NAM"/>
    <property type="match status" value="1"/>
</dbReference>
<feature type="compositionally biased region" description="Basic and acidic residues" evidence="5">
    <location>
        <begin position="135"/>
        <end position="176"/>
    </location>
</feature>
<reference evidence="8" key="1">
    <citation type="submission" date="2013-01" db="EMBL/GenBank/DDBJ databases">
        <title>Draft Genome Sequence of a Mulberry Tree, Morus notabilis C.K. Schneid.</title>
        <authorList>
            <person name="He N."/>
            <person name="Zhao S."/>
        </authorList>
    </citation>
    <scope>NUCLEOTIDE SEQUENCE</scope>
</reference>
<dbReference type="EMBL" id="KE345020">
    <property type="protein sequence ID" value="EXB90178.1"/>
    <property type="molecule type" value="Genomic_DNA"/>
</dbReference>
<keyword evidence="3" id="KW-0804">Transcription</keyword>
<keyword evidence="8" id="KW-1185">Reference proteome</keyword>
<dbReference type="Proteomes" id="UP000030645">
    <property type="component" value="Unassembled WGS sequence"/>
</dbReference>
<evidence type="ECO:0000259" key="6">
    <source>
        <dbReference type="Pfam" id="PF02365"/>
    </source>
</evidence>
<dbReference type="InterPro" id="IPR003441">
    <property type="entry name" value="NAC-dom"/>
</dbReference>
<evidence type="ECO:0000256" key="3">
    <source>
        <dbReference type="ARBA" id="ARBA00023163"/>
    </source>
</evidence>
<feature type="domain" description="NAC" evidence="6">
    <location>
        <begin position="18"/>
        <end position="68"/>
    </location>
</feature>
<evidence type="ECO:0000256" key="1">
    <source>
        <dbReference type="ARBA" id="ARBA00023015"/>
    </source>
</evidence>
<evidence type="ECO:0000256" key="4">
    <source>
        <dbReference type="ARBA" id="ARBA00023242"/>
    </source>
</evidence>
<dbReference type="AlphaFoldDB" id="W9RGM0"/>
<name>W9RGM0_9ROSA</name>
<dbReference type="GO" id="GO:0006355">
    <property type="term" value="P:regulation of DNA-templated transcription"/>
    <property type="evidence" value="ECO:0007669"/>
    <property type="project" value="InterPro"/>
</dbReference>
<protein>
    <recommendedName>
        <fullName evidence="6">NAC domain-containing protein</fullName>
    </recommendedName>
</protein>
<proteinExistence type="predicted"/>
<keyword evidence="2" id="KW-0238">DNA-binding</keyword>